<gene>
    <name evidence="2" type="ORF">SAMN06297387_10124</name>
</gene>
<evidence type="ECO:0000313" key="2">
    <source>
        <dbReference type="EMBL" id="SOD58186.1"/>
    </source>
</evidence>
<proteinExistence type="predicted"/>
<dbReference type="Gene3D" id="3.10.450.50">
    <property type="match status" value="1"/>
</dbReference>
<dbReference type="RefSeq" id="WP_097228824.1">
    <property type="nucleotide sequence ID" value="NZ_OCNE01000001.1"/>
</dbReference>
<keyword evidence="3" id="KW-1185">Reference proteome</keyword>
<dbReference type="Proteomes" id="UP000219072">
    <property type="component" value="Unassembled WGS sequence"/>
</dbReference>
<dbReference type="InterPro" id="IPR032710">
    <property type="entry name" value="NTF2-like_dom_sf"/>
</dbReference>
<name>A0A286DHU9_9ACTN</name>
<feature type="domain" description="SnoaL-like" evidence="1">
    <location>
        <begin position="16"/>
        <end position="121"/>
    </location>
</feature>
<dbReference type="InterPro" id="IPR037401">
    <property type="entry name" value="SnoaL-like"/>
</dbReference>
<dbReference type="OrthoDB" id="4153705at2"/>
<evidence type="ECO:0000259" key="1">
    <source>
        <dbReference type="Pfam" id="PF12680"/>
    </source>
</evidence>
<accession>A0A286DHU9</accession>
<sequence length="128" mass="14036">MNEEQRHARDLESLYERWITALWNGPADVGELTARAETVVAGDFVGHWPDGDVRGPDGLGRLIAETKGMFTALSFTVEVPPFAGGDLVAGRWVGRGRTSEGPVEFFGNDILRAVNGRFAEYWVASGQR</sequence>
<organism evidence="2 3">
    <name type="scientific">Streptomyces zhaozhouensis</name>
    <dbReference type="NCBI Taxonomy" id="1300267"/>
    <lineage>
        <taxon>Bacteria</taxon>
        <taxon>Bacillati</taxon>
        <taxon>Actinomycetota</taxon>
        <taxon>Actinomycetes</taxon>
        <taxon>Kitasatosporales</taxon>
        <taxon>Streptomycetaceae</taxon>
        <taxon>Streptomyces</taxon>
    </lineage>
</organism>
<evidence type="ECO:0000313" key="3">
    <source>
        <dbReference type="Proteomes" id="UP000219072"/>
    </source>
</evidence>
<protein>
    <submittedName>
        <fullName evidence="2">SnoaL-like domain-containing protein</fullName>
    </submittedName>
</protein>
<reference evidence="2 3" key="1">
    <citation type="submission" date="2017-09" db="EMBL/GenBank/DDBJ databases">
        <authorList>
            <person name="Ehlers B."/>
            <person name="Leendertz F.H."/>
        </authorList>
    </citation>
    <scope>NUCLEOTIDE SEQUENCE [LARGE SCALE GENOMIC DNA]</scope>
    <source>
        <strain evidence="2 3">CGMCC 4.7095</strain>
    </source>
</reference>
<dbReference type="EMBL" id="OCNE01000001">
    <property type="protein sequence ID" value="SOD58186.1"/>
    <property type="molecule type" value="Genomic_DNA"/>
</dbReference>
<dbReference type="Pfam" id="PF12680">
    <property type="entry name" value="SnoaL_2"/>
    <property type="match status" value="1"/>
</dbReference>
<dbReference type="AlphaFoldDB" id="A0A286DHU9"/>
<dbReference type="SUPFAM" id="SSF54427">
    <property type="entry name" value="NTF2-like"/>
    <property type="match status" value="1"/>
</dbReference>